<dbReference type="InterPro" id="IPR006389">
    <property type="entry name" value="Early_transc_mb_plasmodium"/>
</dbReference>
<reference evidence="4" key="1">
    <citation type="submission" date="2016-05" db="EMBL/GenBank/DDBJ databases">
        <authorList>
            <person name="Naeem Raeece"/>
        </authorList>
    </citation>
    <scope>NUCLEOTIDE SEQUENCE [LARGE SCALE GENOMIC DNA]</scope>
</reference>
<dbReference type="AlphaFoldDB" id="A0A1A8X0K6"/>
<keyword evidence="1" id="KW-1133">Transmembrane helix</keyword>
<proteinExistence type="predicted"/>
<accession>A0A1A8X0K6</accession>
<name>A0A1A8X0K6_PLAMA</name>
<keyword evidence="1" id="KW-0472">Membrane</keyword>
<gene>
    <name evidence="2" type="ORF">PMALA_059600</name>
    <name evidence="3" type="ORF">PMUG01_12081000</name>
</gene>
<evidence type="ECO:0000313" key="3">
    <source>
        <dbReference type="EMBL" id="SCO94210.1"/>
    </source>
</evidence>
<dbReference type="Proteomes" id="UP000219813">
    <property type="component" value="Chromosome 12"/>
</dbReference>
<keyword evidence="5" id="KW-1185">Reference proteome</keyword>
<dbReference type="EMBL" id="FLQW01004672">
    <property type="protein sequence ID" value="SBS97208.1"/>
    <property type="molecule type" value="Genomic_DNA"/>
</dbReference>
<keyword evidence="1" id="KW-0812">Transmembrane</keyword>
<dbReference type="OMA" id="FEPHLCN"/>
<dbReference type="NCBIfam" id="TIGR01495">
    <property type="entry name" value="ETRAMP"/>
    <property type="match status" value="1"/>
</dbReference>
<protein>
    <submittedName>
        <fullName evidence="2">Early transcribed membrane protein</fullName>
    </submittedName>
</protein>
<reference evidence="3 5" key="3">
    <citation type="submission" date="2016-06" db="EMBL/GenBank/DDBJ databases">
        <authorList>
            <consortium name="Pathogen Informatics"/>
        </authorList>
    </citation>
    <scope>NUCLEOTIDE SEQUENCE [LARGE SCALE GENOMIC DNA]</scope>
</reference>
<feature type="transmembrane region" description="Helical" evidence="1">
    <location>
        <begin position="6"/>
        <end position="24"/>
    </location>
</feature>
<evidence type="ECO:0000256" key="1">
    <source>
        <dbReference type="SAM" id="Phobius"/>
    </source>
</evidence>
<evidence type="ECO:0000313" key="4">
    <source>
        <dbReference type="Proteomes" id="UP000078597"/>
    </source>
</evidence>
<dbReference type="VEuPathDB" id="PlasmoDB:PmUG01_12081000"/>
<organism evidence="2 4">
    <name type="scientific">Plasmodium malariae</name>
    <dbReference type="NCBI Taxonomy" id="5858"/>
    <lineage>
        <taxon>Eukaryota</taxon>
        <taxon>Sar</taxon>
        <taxon>Alveolata</taxon>
        <taxon>Apicomplexa</taxon>
        <taxon>Aconoidasida</taxon>
        <taxon>Haemosporida</taxon>
        <taxon>Plasmodiidae</taxon>
        <taxon>Plasmodium</taxon>
        <taxon>Plasmodium (Plasmodium)</taxon>
    </lineage>
</organism>
<sequence>MRVTKVFYFIHFLLVLILLESYLCHERRNKSNLIFKNSPFKNLNEKREKKEIYGIVGIVAATLGITLSALGYNYFRRKKKSLWQDLGDETDTILNNTIKCGIYEAKKKIYKEICNVKKLSPSLDEVRAFVEEQFRCKNLDINNYDQRQLDDLCTFALYNIRQSVINLRKNLMVYSQKMD</sequence>
<reference evidence="2" key="2">
    <citation type="submission" date="2016-05" db="EMBL/GenBank/DDBJ databases">
        <authorList>
            <person name="Lavstsen T."/>
            <person name="Jespersen J.S."/>
        </authorList>
    </citation>
    <scope>NUCLEOTIDE SEQUENCE [LARGE SCALE GENOMIC DNA]</scope>
</reference>
<dbReference type="Proteomes" id="UP000078597">
    <property type="component" value="Unassembled WGS sequence"/>
</dbReference>
<feature type="transmembrane region" description="Helical" evidence="1">
    <location>
        <begin position="52"/>
        <end position="75"/>
    </location>
</feature>
<dbReference type="EMBL" id="LT594633">
    <property type="protein sequence ID" value="SCO94210.1"/>
    <property type="molecule type" value="Genomic_DNA"/>
</dbReference>
<evidence type="ECO:0000313" key="2">
    <source>
        <dbReference type="EMBL" id="SBS97208.1"/>
    </source>
</evidence>
<dbReference type="OrthoDB" id="386258at2759"/>
<evidence type="ECO:0000313" key="5">
    <source>
        <dbReference type="Proteomes" id="UP000219813"/>
    </source>
</evidence>
<dbReference type="Pfam" id="PF09716">
    <property type="entry name" value="ETRAMP"/>
    <property type="match status" value="1"/>
</dbReference>